<keyword evidence="7" id="KW-0560">Oxidoreductase</keyword>
<dbReference type="AlphaFoldDB" id="A0A1J5RPJ0"/>
<evidence type="ECO:0000256" key="2">
    <source>
        <dbReference type="ARBA" id="ARBA00022723"/>
    </source>
</evidence>
<evidence type="ECO:0000313" key="7">
    <source>
        <dbReference type="EMBL" id="OIQ98168.1"/>
    </source>
</evidence>
<dbReference type="GO" id="GO:0046872">
    <property type="term" value="F:metal ion binding"/>
    <property type="evidence" value="ECO:0007669"/>
    <property type="project" value="UniProtKB-KW"/>
</dbReference>
<evidence type="ECO:0000256" key="5">
    <source>
        <dbReference type="ARBA" id="ARBA00034078"/>
    </source>
</evidence>
<gene>
    <name evidence="7" type="primary">tmoC_2</name>
    <name evidence="7" type="ORF">GALL_197620</name>
</gene>
<dbReference type="PANTHER" id="PTHR21496">
    <property type="entry name" value="FERREDOXIN-RELATED"/>
    <property type="match status" value="1"/>
</dbReference>
<evidence type="ECO:0000256" key="3">
    <source>
        <dbReference type="ARBA" id="ARBA00023004"/>
    </source>
</evidence>
<dbReference type="Gene3D" id="2.102.10.10">
    <property type="entry name" value="Rieske [2Fe-2S] iron-sulphur domain"/>
    <property type="match status" value="1"/>
</dbReference>
<sequence>MAFKKICTLDDLWEGEMESFEIDGQEVVVVCIEGGDIKAYQGICPHQDIPLIEGKFDGKTLICRAHQWVFDACSGQGINPGDCQLASYPIKIEGEDVYIDTADIKPLFAHS</sequence>
<keyword evidence="4" id="KW-0411">Iron-sulfur</keyword>
<dbReference type="PROSITE" id="PS51296">
    <property type="entry name" value="RIESKE"/>
    <property type="match status" value="1"/>
</dbReference>
<dbReference type="PANTHER" id="PTHR21496:SF0">
    <property type="entry name" value="RIESKE DOMAIN-CONTAINING PROTEIN"/>
    <property type="match status" value="1"/>
</dbReference>
<evidence type="ECO:0000256" key="4">
    <source>
        <dbReference type="ARBA" id="ARBA00023014"/>
    </source>
</evidence>
<dbReference type="GO" id="GO:0051537">
    <property type="term" value="F:2 iron, 2 sulfur cluster binding"/>
    <property type="evidence" value="ECO:0007669"/>
    <property type="project" value="UniProtKB-KW"/>
</dbReference>
<protein>
    <submittedName>
        <fullName evidence="7">Toluene-4-monooxygenase system ferredoxin subunit</fullName>
    </submittedName>
</protein>
<dbReference type="Pfam" id="PF00355">
    <property type="entry name" value="Rieske"/>
    <property type="match status" value="1"/>
</dbReference>
<keyword evidence="3" id="KW-0408">Iron</keyword>
<organism evidence="7">
    <name type="scientific">mine drainage metagenome</name>
    <dbReference type="NCBI Taxonomy" id="410659"/>
    <lineage>
        <taxon>unclassified sequences</taxon>
        <taxon>metagenomes</taxon>
        <taxon>ecological metagenomes</taxon>
    </lineage>
</organism>
<dbReference type="InterPro" id="IPR036922">
    <property type="entry name" value="Rieske_2Fe-2S_sf"/>
</dbReference>
<evidence type="ECO:0000256" key="1">
    <source>
        <dbReference type="ARBA" id="ARBA00022714"/>
    </source>
</evidence>
<evidence type="ECO:0000259" key="6">
    <source>
        <dbReference type="PROSITE" id="PS51296"/>
    </source>
</evidence>
<keyword evidence="7" id="KW-0503">Monooxygenase</keyword>
<comment type="cofactor">
    <cofactor evidence="5">
        <name>[2Fe-2S] cluster</name>
        <dbReference type="ChEBI" id="CHEBI:190135"/>
    </cofactor>
</comment>
<dbReference type="GO" id="GO:0004497">
    <property type="term" value="F:monooxygenase activity"/>
    <property type="evidence" value="ECO:0007669"/>
    <property type="project" value="UniProtKB-KW"/>
</dbReference>
<comment type="caution">
    <text evidence="7">The sequence shown here is derived from an EMBL/GenBank/DDBJ whole genome shotgun (WGS) entry which is preliminary data.</text>
</comment>
<keyword evidence="1" id="KW-0001">2Fe-2S</keyword>
<proteinExistence type="predicted"/>
<dbReference type="SUPFAM" id="SSF50022">
    <property type="entry name" value="ISP domain"/>
    <property type="match status" value="1"/>
</dbReference>
<name>A0A1J5RPJ0_9ZZZZ</name>
<dbReference type="CDD" id="cd03474">
    <property type="entry name" value="Rieske_T4moC"/>
    <property type="match status" value="1"/>
</dbReference>
<reference evidence="7" key="1">
    <citation type="submission" date="2016-10" db="EMBL/GenBank/DDBJ databases">
        <title>Sequence of Gallionella enrichment culture.</title>
        <authorList>
            <person name="Poehlein A."/>
            <person name="Muehling M."/>
            <person name="Daniel R."/>
        </authorList>
    </citation>
    <scope>NUCLEOTIDE SEQUENCE</scope>
</reference>
<feature type="domain" description="Rieske" evidence="6">
    <location>
        <begin position="4"/>
        <end position="99"/>
    </location>
</feature>
<dbReference type="EMBL" id="MLJW01000122">
    <property type="protein sequence ID" value="OIQ98168.1"/>
    <property type="molecule type" value="Genomic_DNA"/>
</dbReference>
<dbReference type="InterPro" id="IPR017941">
    <property type="entry name" value="Rieske_2Fe-2S"/>
</dbReference>
<accession>A0A1J5RPJ0</accession>
<keyword evidence="2" id="KW-0479">Metal-binding</keyword>